<dbReference type="GO" id="GO:0016853">
    <property type="term" value="F:isomerase activity"/>
    <property type="evidence" value="ECO:0007669"/>
    <property type="project" value="UniProtKB-KW"/>
</dbReference>
<evidence type="ECO:0000313" key="2">
    <source>
        <dbReference type="EMBL" id="QOV88694.1"/>
    </source>
</evidence>
<feature type="domain" description="Xylose isomerase-like TIM barrel" evidence="1">
    <location>
        <begin position="20"/>
        <end position="267"/>
    </location>
</feature>
<dbReference type="PANTHER" id="PTHR12110">
    <property type="entry name" value="HYDROXYPYRUVATE ISOMERASE"/>
    <property type="match status" value="1"/>
</dbReference>
<dbReference type="RefSeq" id="WP_206291693.1">
    <property type="nucleotide sequence ID" value="NZ_CP063458.1"/>
</dbReference>
<protein>
    <submittedName>
        <fullName evidence="2">Sugar phosphate isomerase/epimerase</fullName>
    </submittedName>
</protein>
<proteinExistence type="predicted"/>
<dbReference type="KEGG" id="hbs:IPV69_21035"/>
<keyword evidence="2" id="KW-0413">Isomerase</keyword>
<gene>
    <name evidence="2" type="ORF">IPV69_21035</name>
</gene>
<dbReference type="InterPro" id="IPR013022">
    <property type="entry name" value="Xyl_isomerase-like_TIM-brl"/>
</dbReference>
<dbReference type="AlphaFoldDB" id="A0A7M2WTU5"/>
<name>A0A7M2WTU5_9BACT</name>
<dbReference type="InterPro" id="IPR036237">
    <property type="entry name" value="Xyl_isomerase-like_sf"/>
</dbReference>
<reference evidence="2 3" key="1">
    <citation type="submission" date="2020-10" db="EMBL/GenBank/DDBJ databases">
        <title>Wide distribution of Phycisphaera-like planctomycetes from WD2101 soil group in peatlands and genome analysis of the first cultivated representative.</title>
        <authorList>
            <person name="Dedysh S.N."/>
            <person name="Beletsky A.V."/>
            <person name="Ivanova A."/>
            <person name="Kulichevskaya I.S."/>
            <person name="Suzina N.E."/>
            <person name="Philippov D.A."/>
            <person name="Rakitin A.L."/>
            <person name="Mardanov A.V."/>
            <person name="Ravin N.V."/>
        </authorList>
    </citation>
    <scope>NUCLEOTIDE SEQUENCE [LARGE SCALE GENOMIC DNA]</scope>
    <source>
        <strain evidence="2 3">M1803</strain>
    </source>
</reference>
<dbReference type="PANTHER" id="PTHR12110:SF21">
    <property type="entry name" value="XYLOSE ISOMERASE-LIKE TIM BARREL DOMAIN-CONTAINING PROTEIN"/>
    <property type="match status" value="1"/>
</dbReference>
<evidence type="ECO:0000313" key="3">
    <source>
        <dbReference type="Proteomes" id="UP000593765"/>
    </source>
</evidence>
<dbReference type="Gene3D" id="3.20.20.150">
    <property type="entry name" value="Divalent-metal-dependent TIM barrel enzymes"/>
    <property type="match status" value="1"/>
</dbReference>
<dbReference type="Pfam" id="PF01261">
    <property type="entry name" value="AP_endonuc_2"/>
    <property type="match status" value="1"/>
</dbReference>
<accession>A0A7M2WTU5</accession>
<dbReference type="EMBL" id="CP063458">
    <property type="protein sequence ID" value="QOV88694.1"/>
    <property type="molecule type" value="Genomic_DNA"/>
</dbReference>
<sequence>MRFAICNEIFEGWPWEKTCAFAHSLGYTGLEVSPFTLADRAELVTPDRRKELKAQAESRGMEVLGLHWLLVKPAGLYITHTDADIRKKTADYFTALVHLCADLGGKVLIIGSPKQRNLLPGVSTDQALAFAEEVFAPCLTPAAQLGVTLAMEPLGPQETDFLNTAEQTMQLVRRMNSPNFQINLDVKAMSSESKPIPQIIRETAGHIAHVQVNDPNLLGPGMGEVKYEPIIAALREVGYDGWLSVEAFDFRPGAEHIARKSIEYLKQVTGQ</sequence>
<evidence type="ECO:0000259" key="1">
    <source>
        <dbReference type="Pfam" id="PF01261"/>
    </source>
</evidence>
<dbReference type="InterPro" id="IPR050312">
    <property type="entry name" value="IolE/XylAMocC-like"/>
</dbReference>
<keyword evidence="3" id="KW-1185">Reference proteome</keyword>
<dbReference type="Proteomes" id="UP000593765">
    <property type="component" value="Chromosome"/>
</dbReference>
<dbReference type="SUPFAM" id="SSF51658">
    <property type="entry name" value="Xylose isomerase-like"/>
    <property type="match status" value="1"/>
</dbReference>
<organism evidence="2 3">
    <name type="scientific">Humisphaera borealis</name>
    <dbReference type="NCBI Taxonomy" id="2807512"/>
    <lineage>
        <taxon>Bacteria</taxon>
        <taxon>Pseudomonadati</taxon>
        <taxon>Planctomycetota</taxon>
        <taxon>Phycisphaerae</taxon>
        <taxon>Tepidisphaerales</taxon>
        <taxon>Tepidisphaeraceae</taxon>
        <taxon>Humisphaera</taxon>
    </lineage>
</organism>